<dbReference type="Gene3D" id="1.10.10.10">
    <property type="entry name" value="Winged helix-like DNA-binding domain superfamily/Winged helix DNA-binding domain"/>
    <property type="match status" value="1"/>
</dbReference>
<dbReference type="OrthoDB" id="3548492at2759"/>
<evidence type="ECO:0000313" key="2">
    <source>
        <dbReference type="EMBL" id="MBW0528662.1"/>
    </source>
</evidence>
<sequence>MPIYTSHQNECMPPYHNPIDRGRIIGMHDAGASIRTIANFLGVPPTTVHDTIRRFQERGHLENLPIPGQPPKLNDRDL</sequence>
<organism evidence="2 3">
    <name type="scientific">Austropuccinia psidii MF-1</name>
    <dbReference type="NCBI Taxonomy" id="1389203"/>
    <lineage>
        <taxon>Eukaryota</taxon>
        <taxon>Fungi</taxon>
        <taxon>Dikarya</taxon>
        <taxon>Basidiomycota</taxon>
        <taxon>Pucciniomycotina</taxon>
        <taxon>Pucciniomycetes</taxon>
        <taxon>Pucciniales</taxon>
        <taxon>Sphaerophragmiaceae</taxon>
        <taxon>Austropuccinia</taxon>
    </lineage>
</organism>
<evidence type="ECO:0008006" key="4">
    <source>
        <dbReference type="Google" id="ProtNLM"/>
    </source>
</evidence>
<dbReference type="InterPro" id="IPR036388">
    <property type="entry name" value="WH-like_DNA-bd_sf"/>
</dbReference>
<dbReference type="EMBL" id="AVOT02034541">
    <property type="protein sequence ID" value="MBW0528662.1"/>
    <property type="molecule type" value="Genomic_DNA"/>
</dbReference>
<evidence type="ECO:0000256" key="1">
    <source>
        <dbReference type="SAM" id="MobiDB-lite"/>
    </source>
</evidence>
<dbReference type="Proteomes" id="UP000765509">
    <property type="component" value="Unassembled WGS sequence"/>
</dbReference>
<reference evidence="2" key="1">
    <citation type="submission" date="2021-03" db="EMBL/GenBank/DDBJ databases">
        <title>Draft genome sequence of rust myrtle Austropuccinia psidii MF-1, a brazilian biotype.</title>
        <authorList>
            <person name="Quecine M.C."/>
            <person name="Pachon D.M.R."/>
            <person name="Bonatelli M.L."/>
            <person name="Correr F.H."/>
            <person name="Franceschini L.M."/>
            <person name="Leite T.F."/>
            <person name="Margarido G.R.A."/>
            <person name="Almeida C.A."/>
            <person name="Ferrarezi J.A."/>
            <person name="Labate C.A."/>
        </authorList>
    </citation>
    <scope>NUCLEOTIDE SEQUENCE</scope>
    <source>
        <strain evidence="2">MF-1</strain>
    </source>
</reference>
<gene>
    <name evidence="2" type="ORF">O181_068377</name>
</gene>
<accession>A0A9Q3F2C7</accession>
<keyword evidence="3" id="KW-1185">Reference proteome</keyword>
<feature type="region of interest" description="Disordered" evidence="1">
    <location>
        <begin position="59"/>
        <end position="78"/>
    </location>
</feature>
<dbReference type="SUPFAM" id="SSF46689">
    <property type="entry name" value="Homeodomain-like"/>
    <property type="match status" value="1"/>
</dbReference>
<name>A0A9Q3F2C7_9BASI</name>
<comment type="caution">
    <text evidence="2">The sequence shown here is derived from an EMBL/GenBank/DDBJ whole genome shotgun (WGS) entry which is preliminary data.</text>
</comment>
<dbReference type="InterPro" id="IPR009057">
    <property type="entry name" value="Homeodomain-like_sf"/>
</dbReference>
<dbReference type="AlphaFoldDB" id="A0A9Q3F2C7"/>
<dbReference type="Pfam" id="PF13384">
    <property type="entry name" value="HTH_23"/>
    <property type="match status" value="1"/>
</dbReference>
<protein>
    <recommendedName>
        <fullName evidence="4">Paired domain-containing protein</fullName>
    </recommendedName>
</protein>
<proteinExistence type="predicted"/>
<evidence type="ECO:0000313" key="3">
    <source>
        <dbReference type="Proteomes" id="UP000765509"/>
    </source>
</evidence>